<name>A0A7J9PX14_METMI</name>
<dbReference type="Proteomes" id="UP000590564">
    <property type="component" value="Unassembled WGS sequence"/>
</dbReference>
<dbReference type="EMBL" id="JACHED010000004">
    <property type="protein sequence ID" value="MBB6497562.1"/>
    <property type="molecule type" value="Genomic_DNA"/>
</dbReference>
<dbReference type="InterPro" id="IPR036388">
    <property type="entry name" value="WH-like_DNA-bd_sf"/>
</dbReference>
<dbReference type="Proteomes" id="UP000571751">
    <property type="component" value="Unassembled WGS sequence"/>
</dbReference>
<dbReference type="Proteomes" id="UP000567099">
    <property type="component" value="Unassembled WGS sequence"/>
</dbReference>
<evidence type="ECO:0000313" key="1">
    <source>
        <dbReference type="EMBL" id="MBA2864711.1"/>
    </source>
</evidence>
<evidence type="ECO:0000313" key="2">
    <source>
        <dbReference type="EMBL" id="MBA2869450.1"/>
    </source>
</evidence>
<proteinExistence type="predicted"/>
<dbReference type="AlphaFoldDB" id="A0A7J9PX14"/>
<evidence type="ECO:0000313" key="6">
    <source>
        <dbReference type="Proteomes" id="UP000590564"/>
    </source>
</evidence>
<reference evidence="4 5" key="1">
    <citation type="submission" date="2020-07" db="EMBL/GenBank/DDBJ databases">
        <title>Genomic Encyclopedia of Type Strains, Phase IV (KMG-V): Genome sequencing to study the core and pangenomes of soil and plant-associated prokaryotes.</title>
        <authorList>
            <person name="Whitman W."/>
        </authorList>
    </citation>
    <scope>NUCLEOTIDE SEQUENCE [LARGE SCALE GENOMIC DNA]</scope>
    <source>
        <strain evidence="1 4">C13</strain>
        <strain evidence="2 5">C14</strain>
        <strain evidence="3 6">D1</strain>
    </source>
</reference>
<evidence type="ECO:0000313" key="4">
    <source>
        <dbReference type="Proteomes" id="UP000567099"/>
    </source>
</evidence>
<dbReference type="Gene3D" id="1.10.10.10">
    <property type="entry name" value="Winged helix-like DNA-binding domain superfamily/Winged helix DNA-binding domain"/>
    <property type="match status" value="1"/>
</dbReference>
<dbReference type="InterPro" id="IPR036390">
    <property type="entry name" value="WH_DNA-bd_sf"/>
</dbReference>
<dbReference type="RefSeq" id="WP_181505260.1">
    <property type="nucleotide sequence ID" value="NZ_JACDUO010000002.1"/>
</dbReference>
<accession>A0A7J9PX14</accession>
<protein>
    <submittedName>
        <fullName evidence="2">DNA-binding HxlR family transcriptional regulator</fullName>
    </submittedName>
</protein>
<dbReference type="EMBL" id="JACDUO010000002">
    <property type="protein sequence ID" value="MBA2864711.1"/>
    <property type="molecule type" value="Genomic_DNA"/>
</dbReference>
<organism evidence="2 5">
    <name type="scientific">Methanococcus maripaludis</name>
    <name type="common">Methanococcus deltae</name>
    <dbReference type="NCBI Taxonomy" id="39152"/>
    <lineage>
        <taxon>Archaea</taxon>
        <taxon>Methanobacteriati</taxon>
        <taxon>Methanobacteriota</taxon>
        <taxon>Methanomada group</taxon>
        <taxon>Methanococci</taxon>
        <taxon>Methanococcales</taxon>
        <taxon>Methanococcaceae</taxon>
        <taxon>Methanococcus</taxon>
    </lineage>
</organism>
<comment type="caution">
    <text evidence="2">The sequence shown here is derived from an EMBL/GenBank/DDBJ whole genome shotgun (WGS) entry which is preliminary data.</text>
</comment>
<dbReference type="EMBL" id="JACDUP010000003">
    <property type="protein sequence ID" value="MBA2869450.1"/>
    <property type="molecule type" value="Genomic_DNA"/>
</dbReference>
<gene>
    <name evidence="1" type="ORF">HNP94_001733</name>
    <name evidence="2" type="ORF">HNP95_001646</name>
    <name evidence="3" type="ORF">HNP96_001610</name>
</gene>
<dbReference type="SUPFAM" id="SSF46785">
    <property type="entry name" value="Winged helix' DNA-binding domain"/>
    <property type="match status" value="1"/>
</dbReference>
<evidence type="ECO:0000313" key="5">
    <source>
        <dbReference type="Proteomes" id="UP000571751"/>
    </source>
</evidence>
<sequence>MMLKLIAKKHVKEILYLLNSVEELYFAEICNKIPEAHKGSINRTLQELYDFKIVSKREEGTAKLSKTFYSVTDLGMESLKFYELEKEIEKKYKITE</sequence>
<evidence type="ECO:0000313" key="3">
    <source>
        <dbReference type="EMBL" id="MBB6497562.1"/>
    </source>
</evidence>
<keyword evidence="2" id="KW-0238">DNA-binding</keyword>
<dbReference type="GO" id="GO:0003677">
    <property type="term" value="F:DNA binding"/>
    <property type="evidence" value="ECO:0007669"/>
    <property type="project" value="UniProtKB-KW"/>
</dbReference>